<protein>
    <submittedName>
        <fullName evidence="1">Uncharacterized protein</fullName>
    </submittedName>
</protein>
<dbReference type="Proteomes" id="UP001243375">
    <property type="component" value="Unassembled WGS sequence"/>
</dbReference>
<evidence type="ECO:0000313" key="2">
    <source>
        <dbReference type="Proteomes" id="UP001243375"/>
    </source>
</evidence>
<accession>A0ACC2XM73</accession>
<keyword evidence="2" id="KW-1185">Reference proteome</keyword>
<comment type="caution">
    <text evidence="1">The sequence shown here is derived from an EMBL/GenBank/DDBJ whole genome shotgun (WGS) entry which is preliminary data.</text>
</comment>
<proteinExistence type="predicted"/>
<reference evidence="1" key="1">
    <citation type="submission" date="2023-04" db="EMBL/GenBank/DDBJ databases">
        <title>Draft Genome sequencing of Naganishia species isolated from polar environments using Oxford Nanopore Technology.</title>
        <authorList>
            <person name="Leo P."/>
            <person name="Venkateswaran K."/>
        </authorList>
    </citation>
    <scope>NUCLEOTIDE SEQUENCE</scope>
    <source>
        <strain evidence="1">MNA-CCFEE 5425</strain>
    </source>
</reference>
<organism evidence="1 2">
    <name type="scientific">Naganishia vaughanmartiniae</name>
    <dbReference type="NCBI Taxonomy" id="1424756"/>
    <lineage>
        <taxon>Eukaryota</taxon>
        <taxon>Fungi</taxon>
        <taxon>Dikarya</taxon>
        <taxon>Basidiomycota</taxon>
        <taxon>Agaricomycotina</taxon>
        <taxon>Tremellomycetes</taxon>
        <taxon>Filobasidiales</taxon>
        <taxon>Filobasidiaceae</taxon>
        <taxon>Naganishia</taxon>
    </lineage>
</organism>
<gene>
    <name evidence="1" type="ORF">QFC22_000916</name>
</gene>
<evidence type="ECO:0000313" key="1">
    <source>
        <dbReference type="EMBL" id="KAJ9124121.1"/>
    </source>
</evidence>
<dbReference type="EMBL" id="JASBWU010000002">
    <property type="protein sequence ID" value="KAJ9124121.1"/>
    <property type="molecule type" value="Genomic_DNA"/>
</dbReference>
<sequence length="214" mass="23251">MTVATDTSTSHQPISAGKKGLANAPRPQKEWAIKASPVVGRSKNKIRSVVAGLDLSNTQTDKALINLGLGDPTVFGLHDPPKVALEAMQDALMSGNANGYVPGTGTREACQAVADYHKRWDRVDYVAEDVTLTHGTSHALDMCFSVLASAQQNVLIPRPGFPAYETLLGAIGCEVRYYDVLADREWECDLEAMEQQIDEDTAFVLIVSIFSRCR</sequence>
<name>A0ACC2XM73_9TREE</name>